<keyword evidence="5" id="KW-1185">Reference proteome</keyword>
<dbReference type="Pfam" id="PF17109">
    <property type="entry name" value="Goodbye"/>
    <property type="match status" value="1"/>
</dbReference>
<evidence type="ECO:0000256" key="1">
    <source>
        <dbReference type="ARBA" id="ARBA00022737"/>
    </source>
</evidence>
<name>A0AAD7GEY6_MYCRO</name>
<feature type="domain" description="Nephrocystin 3-like N-terminal" evidence="3">
    <location>
        <begin position="278"/>
        <end position="313"/>
    </location>
</feature>
<dbReference type="InterPro" id="IPR056884">
    <property type="entry name" value="NPHP3-like_N"/>
</dbReference>
<dbReference type="PANTHER" id="PTHR10039:SF16">
    <property type="entry name" value="GPI INOSITOL-DEACYLASE"/>
    <property type="match status" value="1"/>
</dbReference>
<dbReference type="AlphaFoldDB" id="A0AAD7GEY6"/>
<evidence type="ECO:0000313" key="4">
    <source>
        <dbReference type="EMBL" id="KAJ7691815.1"/>
    </source>
</evidence>
<sequence>MAVANEFDALWNDALNKYSEETGSDLLRSRYAQLFDECDSVDTVLEALEEKMENFKKFRADDSKWATLRNKLKPVVQFLLLFNDAVAEVASSSTPGGKSIFVAFGVLLTATQGVSERYDALMKLFEKLESFLSRLEIRLEGASSLGHLSKTIAVNILVHLLHVFALSTKLIETSRIKQYMKTLFGNQGMKDALAHLDALTTFETQASVAETQKATAEILDELKDLKSSGRVDRGAISSIESKVAKLLNLQVDHNIKTWLSAPDPFTSHSSVVKTRHTGTGLWFLESDAFANWKTTSNSVFWIYGSPGSGKSVYVLDYR</sequence>
<comment type="caution">
    <text evidence="4">The sequence shown here is derived from an EMBL/GenBank/DDBJ whole genome shotgun (WGS) entry which is preliminary data.</text>
</comment>
<evidence type="ECO:0008006" key="6">
    <source>
        <dbReference type="Google" id="ProtNLM"/>
    </source>
</evidence>
<accession>A0AAD7GEY6</accession>
<protein>
    <recommendedName>
        <fullName evidence="6">Fungal STAND N-terminal Goodbye domain-containing protein</fullName>
    </recommendedName>
</protein>
<evidence type="ECO:0000259" key="2">
    <source>
        <dbReference type="Pfam" id="PF17109"/>
    </source>
</evidence>
<evidence type="ECO:0000259" key="3">
    <source>
        <dbReference type="Pfam" id="PF24883"/>
    </source>
</evidence>
<dbReference type="Proteomes" id="UP001221757">
    <property type="component" value="Unassembled WGS sequence"/>
</dbReference>
<reference evidence="4" key="1">
    <citation type="submission" date="2023-03" db="EMBL/GenBank/DDBJ databases">
        <title>Massive genome expansion in bonnet fungi (Mycena s.s.) driven by repeated elements and novel gene families across ecological guilds.</title>
        <authorList>
            <consortium name="Lawrence Berkeley National Laboratory"/>
            <person name="Harder C.B."/>
            <person name="Miyauchi S."/>
            <person name="Viragh M."/>
            <person name="Kuo A."/>
            <person name="Thoen E."/>
            <person name="Andreopoulos B."/>
            <person name="Lu D."/>
            <person name="Skrede I."/>
            <person name="Drula E."/>
            <person name="Henrissat B."/>
            <person name="Morin E."/>
            <person name="Kohler A."/>
            <person name="Barry K."/>
            <person name="LaButti K."/>
            <person name="Morin E."/>
            <person name="Salamov A."/>
            <person name="Lipzen A."/>
            <person name="Mereny Z."/>
            <person name="Hegedus B."/>
            <person name="Baldrian P."/>
            <person name="Stursova M."/>
            <person name="Weitz H."/>
            <person name="Taylor A."/>
            <person name="Grigoriev I.V."/>
            <person name="Nagy L.G."/>
            <person name="Martin F."/>
            <person name="Kauserud H."/>
        </authorList>
    </citation>
    <scope>NUCLEOTIDE SEQUENCE</scope>
    <source>
        <strain evidence="4">CBHHK067</strain>
    </source>
</reference>
<organism evidence="4 5">
    <name type="scientific">Mycena rosella</name>
    <name type="common">Pink bonnet</name>
    <name type="synonym">Agaricus rosellus</name>
    <dbReference type="NCBI Taxonomy" id="1033263"/>
    <lineage>
        <taxon>Eukaryota</taxon>
        <taxon>Fungi</taxon>
        <taxon>Dikarya</taxon>
        <taxon>Basidiomycota</taxon>
        <taxon>Agaricomycotina</taxon>
        <taxon>Agaricomycetes</taxon>
        <taxon>Agaricomycetidae</taxon>
        <taxon>Agaricales</taxon>
        <taxon>Marasmiineae</taxon>
        <taxon>Mycenaceae</taxon>
        <taxon>Mycena</taxon>
    </lineage>
</organism>
<keyword evidence="1" id="KW-0677">Repeat</keyword>
<dbReference type="InterPro" id="IPR031350">
    <property type="entry name" value="Goodbye_dom"/>
</dbReference>
<dbReference type="Pfam" id="PF24883">
    <property type="entry name" value="NPHP3_N"/>
    <property type="match status" value="1"/>
</dbReference>
<proteinExistence type="predicted"/>
<feature type="domain" description="Fungal STAND N-terminal Goodbye" evidence="2">
    <location>
        <begin position="11"/>
        <end position="137"/>
    </location>
</feature>
<dbReference type="EMBL" id="JARKIE010000056">
    <property type="protein sequence ID" value="KAJ7691815.1"/>
    <property type="molecule type" value="Genomic_DNA"/>
</dbReference>
<evidence type="ECO:0000313" key="5">
    <source>
        <dbReference type="Proteomes" id="UP001221757"/>
    </source>
</evidence>
<gene>
    <name evidence="4" type="ORF">B0H17DRAFT_555825</name>
</gene>
<dbReference type="PANTHER" id="PTHR10039">
    <property type="entry name" value="AMELOGENIN"/>
    <property type="match status" value="1"/>
</dbReference>